<evidence type="ECO:0000259" key="13">
    <source>
        <dbReference type="Pfam" id="PF02702"/>
    </source>
</evidence>
<dbReference type="InterPro" id="IPR006016">
    <property type="entry name" value="UspA"/>
</dbReference>
<evidence type="ECO:0000256" key="1">
    <source>
        <dbReference type="ARBA" id="ARBA00004141"/>
    </source>
</evidence>
<evidence type="ECO:0000256" key="9">
    <source>
        <dbReference type="ARBA" id="ARBA00023012"/>
    </source>
</evidence>
<evidence type="ECO:0000259" key="15">
    <source>
        <dbReference type="Pfam" id="PF13493"/>
    </source>
</evidence>
<dbReference type="InterPro" id="IPR027417">
    <property type="entry name" value="P-loop_NTPase"/>
</dbReference>
<evidence type="ECO:0000259" key="12">
    <source>
        <dbReference type="Pfam" id="PF00582"/>
    </source>
</evidence>
<evidence type="ECO:0000256" key="2">
    <source>
        <dbReference type="ARBA" id="ARBA00022553"/>
    </source>
</evidence>
<dbReference type="Pfam" id="PF13493">
    <property type="entry name" value="DUF4118"/>
    <property type="match status" value="1"/>
</dbReference>
<dbReference type="GO" id="GO:0005886">
    <property type="term" value="C:plasma membrane"/>
    <property type="evidence" value="ECO:0007669"/>
    <property type="project" value="TreeGrafter"/>
</dbReference>
<feature type="domain" description="Sensor protein KdpD transmembrane" evidence="15">
    <location>
        <begin position="402"/>
        <end position="508"/>
    </location>
</feature>
<keyword evidence="7" id="KW-0067">ATP-binding</keyword>
<dbReference type="SUPFAM" id="SSF55781">
    <property type="entry name" value="GAF domain-like"/>
    <property type="match status" value="1"/>
</dbReference>
<dbReference type="EMBL" id="QGMY01000002">
    <property type="protein sequence ID" value="PWR74361.1"/>
    <property type="molecule type" value="Genomic_DNA"/>
</dbReference>
<dbReference type="Gene3D" id="3.30.450.40">
    <property type="match status" value="1"/>
</dbReference>
<organism evidence="16 17">
    <name type="scientific">Methanospirillum lacunae</name>
    <dbReference type="NCBI Taxonomy" id="668570"/>
    <lineage>
        <taxon>Archaea</taxon>
        <taxon>Methanobacteriati</taxon>
        <taxon>Methanobacteriota</taxon>
        <taxon>Stenosarchaea group</taxon>
        <taxon>Methanomicrobia</taxon>
        <taxon>Methanomicrobiales</taxon>
        <taxon>Methanospirillaceae</taxon>
        <taxon>Methanospirillum</taxon>
    </lineage>
</organism>
<dbReference type="InterPro" id="IPR038318">
    <property type="entry name" value="KdpD_sf"/>
</dbReference>
<evidence type="ECO:0000259" key="14">
    <source>
        <dbReference type="Pfam" id="PF13492"/>
    </source>
</evidence>
<keyword evidence="9" id="KW-0902">Two-component regulatory system</keyword>
<dbReference type="GO" id="GO:0000155">
    <property type="term" value="F:phosphorelay sensor kinase activity"/>
    <property type="evidence" value="ECO:0007669"/>
    <property type="project" value="InterPro"/>
</dbReference>
<keyword evidence="4 11" id="KW-0812">Transmembrane</keyword>
<evidence type="ECO:0000256" key="11">
    <source>
        <dbReference type="SAM" id="Phobius"/>
    </source>
</evidence>
<feature type="domain" description="GAF" evidence="14">
    <location>
        <begin position="539"/>
        <end position="645"/>
    </location>
</feature>
<feature type="domain" description="Signal transduction histidine kinase osmosensitive K+ channel sensor N-terminal" evidence="13">
    <location>
        <begin position="24"/>
        <end position="232"/>
    </location>
</feature>
<accession>A0A2V2NFI8</accession>
<feature type="transmembrane region" description="Helical" evidence="11">
    <location>
        <begin position="448"/>
        <end position="470"/>
    </location>
</feature>
<evidence type="ECO:0000256" key="10">
    <source>
        <dbReference type="ARBA" id="ARBA00023136"/>
    </source>
</evidence>
<dbReference type="InterPro" id="IPR003018">
    <property type="entry name" value="GAF"/>
</dbReference>
<evidence type="ECO:0000256" key="4">
    <source>
        <dbReference type="ARBA" id="ARBA00022692"/>
    </source>
</evidence>
<reference evidence="16 17" key="1">
    <citation type="submission" date="2018-05" db="EMBL/GenBank/DDBJ databases">
        <title>Draft genome of Methanospirillum lacunae Ki8-1.</title>
        <authorList>
            <person name="Dueholm M.S."/>
            <person name="Nielsen P.H."/>
            <person name="Bakmann L.F."/>
            <person name="Otzen D.E."/>
        </authorList>
    </citation>
    <scope>NUCLEOTIDE SEQUENCE [LARGE SCALE GENOMIC DNA]</scope>
    <source>
        <strain evidence="16 17">Ki8-1</strain>
    </source>
</reference>
<dbReference type="GeneID" id="97549743"/>
<dbReference type="AlphaFoldDB" id="A0A2V2NFI8"/>
<dbReference type="InterPro" id="IPR029016">
    <property type="entry name" value="GAF-like_dom_sf"/>
</dbReference>
<dbReference type="InterPro" id="IPR025201">
    <property type="entry name" value="KdpD_TM"/>
</dbReference>
<keyword evidence="17" id="KW-1185">Reference proteome</keyword>
<dbReference type="RefSeq" id="WP_109967640.1">
    <property type="nucleotide sequence ID" value="NZ_CP176093.1"/>
</dbReference>
<dbReference type="CDD" id="cd01987">
    <property type="entry name" value="USP_KdpD-like"/>
    <property type="match status" value="1"/>
</dbReference>
<evidence type="ECO:0000256" key="5">
    <source>
        <dbReference type="ARBA" id="ARBA00022741"/>
    </source>
</evidence>
<keyword evidence="8 11" id="KW-1133">Transmembrane helix</keyword>
<dbReference type="GO" id="GO:0005737">
    <property type="term" value="C:cytoplasm"/>
    <property type="evidence" value="ECO:0007669"/>
    <property type="project" value="UniProtKB-ARBA"/>
</dbReference>
<dbReference type="GO" id="GO:0005524">
    <property type="term" value="F:ATP binding"/>
    <property type="evidence" value="ECO:0007669"/>
    <property type="project" value="UniProtKB-KW"/>
</dbReference>
<evidence type="ECO:0000313" key="16">
    <source>
        <dbReference type="EMBL" id="PWR74361.1"/>
    </source>
</evidence>
<evidence type="ECO:0000256" key="6">
    <source>
        <dbReference type="ARBA" id="ARBA00022777"/>
    </source>
</evidence>
<keyword evidence="5" id="KW-0547">Nucleotide-binding</keyword>
<evidence type="ECO:0000256" key="7">
    <source>
        <dbReference type="ARBA" id="ARBA00022840"/>
    </source>
</evidence>
<evidence type="ECO:0000313" key="17">
    <source>
        <dbReference type="Proteomes" id="UP000245657"/>
    </source>
</evidence>
<keyword evidence="3" id="KW-0808">Transferase</keyword>
<dbReference type="Proteomes" id="UP000245657">
    <property type="component" value="Unassembled WGS sequence"/>
</dbReference>
<dbReference type="InterPro" id="IPR014729">
    <property type="entry name" value="Rossmann-like_a/b/a_fold"/>
</dbReference>
<comment type="subcellular location">
    <subcellularLocation>
        <location evidence="1">Membrane</location>
        <topology evidence="1">Multi-pass membrane protein</topology>
    </subcellularLocation>
</comment>
<proteinExistence type="predicted"/>
<comment type="caution">
    <text evidence="16">The sequence shown here is derived from an EMBL/GenBank/DDBJ whole genome shotgun (WGS) entry which is preliminary data.</text>
</comment>
<name>A0A2V2NFI8_9EURY</name>
<feature type="transmembrane region" description="Helical" evidence="11">
    <location>
        <begin position="422"/>
        <end position="441"/>
    </location>
</feature>
<dbReference type="SUPFAM" id="SSF52402">
    <property type="entry name" value="Adenine nucleotide alpha hydrolases-like"/>
    <property type="match status" value="1"/>
</dbReference>
<evidence type="ECO:0000256" key="3">
    <source>
        <dbReference type="ARBA" id="ARBA00022679"/>
    </source>
</evidence>
<feature type="transmembrane region" description="Helical" evidence="11">
    <location>
        <begin position="476"/>
        <end position="495"/>
    </location>
</feature>
<dbReference type="Gene3D" id="3.40.50.620">
    <property type="entry name" value="HUPs"/>
    <property type="match status" value="1"/>
</dbReference>
<feature type="domain" description="UspA" evidence="12">
    <location>
        <begin position="253"/>
        <end position="368"/>
    </location>
</feature>
<keyword evidence="10 11" id="KW-0472">Membrane</keyword>
<dbReference type="PANTHER" id="PTHR45569">
    <property type="entry name" value="SENSOR PROTEIN KDPD"/>
    <property type="match status" value="1"/>
</dbReference>
<dbReference type="FunFam" id="3.40.50.300:FF:000483">
    <property type="entry name" value="Sensor histidine kinase KdpD"/>
    <property type="match status" value="1"/>
</dbReference>
<dbReference type="Pfam" id="PF02702">
    <property type="entry name" value="KdpD"/>
    <property type="match status" value="1"/>
</dbReference>
<evidence type="ECO:0000256" key="8">
    <source>
        <dbReference type="ARBA" id="ARBA00022989"/>
    </source>
</evidence>
<dbReference type="Pfam" id="PF13492">
    <property type="entry name" value="GAF_3"/>
    <property type="match status" value="1"/>
</dbReference>
<keyword evidence="6 16" id="KW-0418">Kinase</keyword>
<gene>
    <name evidence="16" type="ORF">DK846_04215</name>
</gene>
<keyword evidence="2" id="KW-0597">Phosphoprotein</keyword>
<dbReference type="Gene3D" id="1.20.120.620">
    <property type="entry name" value="Backbone structure of the membrane domain of e. Coli histidine kinase receptor kdpd"/>
    <property type="match status" value="1"/>
</dbReference>
<protein>
    <submittedName>
        <fullName evidence="16">Sensor histidine kinase KdpD</fullName>
    </submittedName>
</protein>
<dbReference type="InterPro" id="IPR003852">
    <property type="entry name" value="Sig_transdc_His_kinase_KdpD_N"/>
</dbReference>
<dbReference type="InterPro" id="IPR052023">
    <property type="entry name" value="Histidine_kinase_KdpD"/>
</dbReference>
<dbReference type="Pfam" id="PF00582">
    <property type="entry name" value="Usp"/>
    <property type="match status" value="1"/>
</dbReference>
<dbReference type="OrthoDB" id="114853at2157"/>
<dbReference type="Gene3D" id="3.40.50.300">
    <property type="entry name" value="P-loop containing nucleotide triphosphate hydrolases"/>
    <property type="match status" value="1"/>
</dbReference>
<dbReference type="PANTHER" id="PTHR45569:SF1">
    <property type="entry name" value="SENSOR PROTEIN KDPD"/>
    <property type="match status" value="1"/>
</dbReference>
<sequence length="649" mass="72948">MDDGRPDPDLLLSQIQKEEKKETTGKLKIFLGYAAGVGKTYGMLKAAHDRLAEGIDVRIGYVETHGRSETDALLDGLPIIDRVAVQYKSTILYEMDIDAILALHPALVLVDELAHTNPPTFRHTKRYQDVEELLAAGIDVYTTLNIQHVESLRDVVAKITSIVVHETVPDRIIDLADEIELMDIPPAELQSRLAEGKVYVPDMASRAIEQFFNEGNLFALRELSLRKTADRVDTQMFEYMQTRSIPGPWATSEHLLVSIGPSPLSEKLVRTTKRQADRLNTDWRAVYVETPMHHRLSNKSREQIWKTVKLAESLGGKTETIFGLNIPDTLIEYAKKNNITRIVIGKTLRTRWKEILFGSIVDQMIHKSGDIDVYVISSGDRIKENISYSDESILPVTLPGKYLESLVLVSIVTICGELLKNYISQTNLIMFYLMVVVIAAFRRGLNLAIFTSIIGVLMFDFFLVPPYYTFRVSDTQYIITFFGMILVGIVVSILISKAQDYAKSAHHREEENAALYRLAKNLTGASDIKSVLSAVILKIEENFNWQAVILMPESKTLVVKGSSHALHITDDEISIAQWAFSKNAIVGYDTDTLHASRLRFIPIRSRKKVLGVLGVKPDEVEGVISPDEGRMLELFTDLTGLAIERFEKG</sequence>